<dbReference type="EMBL" id="JAULSN010000008">
    <property type="protein sequence ID" value="KAK3365501.1"/>
    <property type="molecule type" value="Genomic_DNA"/>
</dbReference>
<reference evidence="2" key="2">
    <citation type="submission" date="2023-06" db="EMBL/GenBank/DDBJ databases">
        <authorList>
            <consortium name="Lawrence Berkeley National Laboratory"/>
            <person name="Haridas S."/>
            <person name="Hensen N."/>
            <person name="Bonometti L."/>
            <person name="Westerberg I."/>
            <person name="Brannstrom I.O."/>
            <person name="Guillou S."/>
            <person name="Cros-Aarteil S."/>
            <person name="Calhoun S."/>
            <person name="Kuo A."/>
            <person name="Mondo S."/>
            <person name="Pangilinan J."/>
            <person name="Riley R."/>
            <person name="Labutti K."/>
            <person name="Andreopoulos B."/>
            <person name="Lipzen A."/>
            <person name="Chen C."/>
            <person name="Yanf M."/>
            <person name="Daum C."/>
            <person name="Ng V."/>
            <person name="Clum A."/>
            <person name="Steindorff A."/>
            <person name="Ohm R."/>
            <person name="Martin F."/>
            <person name="Silar P."/>
            <person name="Natvig D."/>
            <person name="Lalanne C."/>
            <person name="Gautier V."/>
            <person name="Ament-Velasquez S.L."/>
            <person name="Kruys A."/>
            <person name="Hutchinson M.I."/>
            <person name="Powell A.J."/>
            <person name="Barry K."/>
            <person name="Miller A.N."/>
            <person name="Grigoriev I.V."/>
            <person name="Debuchy R."/>
            <person name="Gladieux P."/>
            <person name="Thoren M.H."/>
            <person name="Johannesson H."/>
        </authorList>
    </citation>
    <scope>NUCLEOTIDE SEQUENCE</scope>
    <source>
        <strain evidence="2">CBS 958.72</strain>
    </source>
</reference>
<accession>A0AAE0MZN9</accession>
<organism evidence="2 3">
    <name type="scientific">Lasiosphaeria ovina</name>
    <dbReference type="NCBI Taxonomy" id="92902"/>
    <lineage>
        <taxon>Eukaryota</taxon>
        <taxon>Fungi</taxon>
        <taxon>Dikarya</taxon>
        <taxon>Ascomycota</taxon>
        <taxon>Pezizomycotina</taxon>
        <taxon>Sordariomycetes</taxon>
        <taxon>Sordariomycetidae</taxon>
        <taxon>Sordariales</taxon>
        <taxon>Lasiosphaeriaceae</taxon>
        <taxon>Lasiosphaeria</taxon>
    </lineage>
</organism>
<reference evidence="2" key="1">
    <citation type="journal article" date="2023" name="Mol. Phylogenet. Evol.">
        <title>Genome-scale phylogeny and comparative genomics of the fungal order Sordariales.</title>
        <authorList>
            <person name="Hensen N."/>
            <person name="Bonometti L."/>
            <person name="Westerberg I."/>
            <person name="Brannstrom I.O."/>
            <person name="Guillou S."/>
            <person name="Cros-Aarteil S."/>
            <person name="Calhoun S."/>
            <person name="Haridas S."/>
            <person name="Kuo A."/>
            <person name="Mondo S."/>
            <person name="Pangilinan J."/>
            <person name="Riley R."/>
            <person name="LaButti K."/>
            <person name="Andreopoulos B."/>
            <person name="Lipzen A."/>
            <person name="Chen C."/>
            <person name="Yan M."/>
            <person name="Daum C."/>
            <person name="Ng V."/>
            <person name="Clum A."/>
            <person name="Steindorff A."/>
            <person name="Ohm R.A."/>
            <person name="Martin F."/>
            <person name="Silar P."/>
            <person name="Natvig D.O."/>
            <person name="Lalanne C."/>
            <person name="Gautier V."/>
            <person name="Ament-Velasquez S.L."/>
            <person name="Kruys A."/>
            <person name="Hutchinson M.I."/>
            <person name="Powell A.J."/>
            <person name="Barry K."/>
            <person name="Miller A.N."/>
            <person name="Grigoriev I.V."/>
            <person name="Debuchy R."/>
            <person name="Gladieux P."/>
            <person name="Hiltunen Thoren M."/>
            <person name="Johannesson H."/>
        </authorList>
    </citation>
    <scope>NUCLEOTIDE SEQUENCE</scope>
    <source>
        <strain evidence="2">CBS 958.72</strain>
    </source>
</reference>
<name>A0AAE0MZN9_9PEZI</name>
<sequence length="90" mass="9659">MAGWLEWGLLNLGAWTTAGEDAGVCIQASEYPQCLHSTNQLPNRGRVRRSRHNSHLRSSLVLPSTVSPSVNGAGLGVGVTTLSLSHRGYF</sequence>
<dbReference type="AlphaFoldDB" id="A0AAE0MZN9"/>
<comment type="caution">
    <text evidence="2">The sequence shown here is derived from an EMBL/GenBank/DDBJ whole genome shotgun (WGS) entry which is preliminary data.</text>
</comment>
<dbReference type="Proteomes" id="UP001287356">
    <property type="component" value="Unassembled WGS sequence"/>
</dbReference>
<evidence type="ECO:0000313" key="2">
    <source>
        <dbReference type="EMBL" id="KAK3365501.1"/>
    </source>
</evidence>
<feature type="signal peptide" evidence="1">
    <location>
        <begin position="1"/>
        <end position="19"/>
    </location>
</feature>
<evidence type="ECO:0000313" key="3">
    <source>
        <dbReference type="Proteomes" id="UP001287356"/>
    </source>
</evidence>
<gene>
    <name evidence="2" type="ORF">B0T24DRAFT_635987</name>
</gene>
<protein>
    <recommendedName>
        <fullName evidence="4">Secreted protein</fullName>
    </recommendedName>
</protein>
<evidence type="ECO:0000256" key="1">
    <source>
        <dbReference type="SAM" id="SignalP"/>
    </source>
</evidence>
<evidence type="ECO:0008006" key="4">
    <source>
        <dbReference type="Google" id="ProtNLM"/>
    </source>
</evidence>
<proteinExistence type="predicted"/>
<keyword evidence="1" id="KW-0732">Signal</keyword>
<feature type="chain" id="PRO_5042067450" description="Secreted protein" evidence="1">
    <location>
        <begin position="20"/>
        <end position="90"/>
    </location>
</feature>
<keyword evidence="3" id="KW-1185">Reference proteome</keyword>